<comment type="subcellular location">
    <subcellularLocation>
        <location evidence="2">Cytoplasm</location>
    </subcellularLocation>
</comment>
<evidence type="ECO:0000256" key="2">
    <source>
        <dbReference type="PIRNR" id="PIRNR038972"/>
    </source>
</evidence>
<dbReference type="AlphaFoldDB" id="A0AAD5FWD6"/>
<reference evidence="4 5" key="1">
    <citation type="journal article" date="2022" name="DNA Res.">
        <title>Genome analysis of five recently described species of the CUG-Ser clade uncovers Candida theae as a new hybrid lineage with pathogenic potential in the Candida parapsilosis species complex.</title>
        <authorList>
            <person name="Mixao V."/>
            <person name="Del Olmo V."/>
            <person name="Hegedusova E."/>
            <person name="Saus E."/>
            <person name="Pryszcz L."/>
            <person name="Cillingova A."/>
            <person name="Nosek J."/>
            <person name="Gabaldon T."/>
        </authorList>
    </citation>
    <scope>NUCLEOTIDE SEQUENCE [LARGE SCALE GENOMIC DNA]</scope>
    <source>
        <strain evidence="4 5">CBS 12239</strain>
    </source>
</reference>
<dbReference type="PROSITE" id="PS51684">
    <property type="entry name" value="SAM_MT_TRM5_TYW2"/>
    <property type="match status" value="1"/>
</dbReference>
<comment type="function">
    <text evidence="2">S-adenosyl-L-methionine-dependent transferase that acts as a component of the wybutosine biosynthesis pathway. Wybutosine is a hyper modified guanosine with a tricyclic base found at the 3'-position adjacent to the anticodon of eukaryotic phenylalanine tRNA. Catalyzes the transfer of the alpha-amino-alpha-carboxypropyl (acp) group from S-adenosyl-L-methionine to the C-7 position of 4-demethylwyosine (imG-14) to produce wybutosine-86.</text>
</comment>
<comment type="caution">
    <text evidence="4">The sequence shown here is derived from an EMBL/GenBank/DDBJ whole genome shotgun (WGS) entry which is preliminary data.</text>
</comment>
<dbReference type="EMBL" id="JAIHNG010000175">
    <property type="protein sequence ID" value="KAI5948972.1"/>
    <property type="molecule type" value="Genomic_DNA"/>
</dbReference>
<organism evidence="4 5">
    <name type="scientific">Candida theae</name>
    <dbReference type="NCBI Taxonomy" id="1198502"/>
    <lineage>
        <taxon>Eukaryota</taxon>
        <taxon>Fungi</taxon>
        <taxon>Dikarya</taxon>
        <taxon>Ascomycota</taxon>
        <taxon>Saccharomycotina</taxon>
        <taxon>Pichiomycetes</taxon>
        <taxon>Debaryomycetaceae</taxon>
        <taxon>Candida/Lodderomyces clade</taxon>
        <taxon>Candida</taxon>
    </lineage>
</organism>
<evidence type="ECO:0000259" key="3">
    <source>
        <dbReference type="PROSITE" id="PS51684"/>
    </source>
</evidence>
<evidence type="ECO:0000313" key="4">
    <source>
        <dbReference type="EMBL" id="KAI5948972.1"/>
    </source>
</evidence>
<dbReference type="Gene3D" id="3.40.50.150">
    <property type="entry name" value="Vaccinia Virus protein VP39"/>
    <property type="match status" value="1"/>
</dbReference>
<comment type="catalytic activity">
    <reaction evidence="1">
        <text>4-demethylwyosine(37) in tRNA(Phe) + S-adenosyl-L-methionine = 4-demethyl-7-[(3S)-3-amino-3-carboxypropyl]wyosine(37) in tRNA(Phe) + S-methyl-5'-thioadenosine + H(+)</text>
        <dbReference type="Rhea" id="RHEA:36355"/>
        <dbReference type="Rhea" id="RHEA-COMP:10164"/>
        <dbReference type="Rhea" id="RHEA-COMP:10378"/>
        <dbReference type="ChEBI" id="CHEBI:15378"/>
        <dbReference type="ChEBI" id="CHEBI:17509"/>
        <dbReference type="ChEBI" id="CHEBI:59789"/>
        <dbReference type="ChEBI" id="CHEBI:64315"/>
        <dbReference type="ChEBI" id="CHEBI:73550"/>
        <dbReference type="EC" id="2.5.1.114"/>
    </reaction>
</comment>
<gene>
    <name evidence="4" type="ORF">KGF57_005035</name>
</gene>
<dbReference type="SUPFAM" id="SSF53335">
    <property type="entry name" value="S-adenosyl-L-methionine-dependent methyltransferases"/>
    <property type="match status" value="1"/>
</dbReference>
<comment type="pathway">
    <text evidence="2">tRNA modification; wybutosine-tRNA(Phe) biosynthesis.</text>
</comment>
<dbReference type="PANTHER" id="PTHR23245:SF25">
    <property type="entry name" value="TRNA WYBUTOSINE-SYNTHESIZING PROTEIN 2 HOMOLOG"/>
    <property type="match status" value="1"/>
</dbReference>
<keyword evidence="2" id="KW-0819">tRNA processing</keyword>
<dbReference type="InterPro" id="IPR030382">
    <property type="entry name" value="MeTrfase_TRM5/TYW2"/>
</dbReference>
<dbReference type="GO" id="GO:0005737">
    <property type="term" value="C:cytoplasm"/>
    <property type="evidence" value="ECO:0007669"/>
    <property type="project" value="UniProtKB-SubCell"/>
</dbReference>
<evidence type="ECO:0000313" key="5">
    <source>
        <dbReference type="Proteomes" id="UP001204833"/>
    </source>
</evidence>
<feature type="domain" description="SAM-dependent methyltransferase TRM5/TYW2-type" evidence="3">
    <location>
        <begin position="121"/>
        <end position="389"/>
    </location>
</feature>
<keyword evidence="2" id="KW-0963">Cytoplasm</keyword>
<dbReference type="GO" id="GO:0031591">
    <property type="term" value="P:wybutosine biosynthetic process"/>
    <property type="evidence" value="ECO:0007669"/>
    <property type="project" value="InterPro"/>
</dbReference>
<dbReference type="RefSeq" id="XP_051606482.1">
    <property type="nucleotide sequence ID" value="XM_051754608.1"/>
</dbReference>
<dbReference type="PIRSF" id="PIRSF038972">
    <property type="entry name" value="Trm12"/>
    <property type="match status" value="1"/>
</dbReference>
<dbReference type="PANTHER" id="PTHR23245">
    <property type="entry name" value="TRNA METHYLTRANSFERASE"/>
    <property type="match status" value="1"/>
</dbReference>
<dbReference type="GO" id="GO:0008175">
    <property type="term" value="F:tRNA methyltransferase activity"/>
    <property type="evidence" value="ECO:0007669"/>
    <property type="project" value="TreeGrafter"/>
</dbReference>
<proteinExistence type="inferred from homology"/>
<dbReference type="GeneID" id="76153079"/>
<sequence>MIRLNLTNAQDIKRIKNLLEEKRWINKSRKIENSNGVFHIYTTLASVPKELSHLQWDYYEIDALAPQSIAEIRDKYCYENNGPYFDVPKRWTVYPPMLLFSSNTNDSLPIDFCIYLLRNYQSIFGNKNITHIALNRPIIESDILRRPTSLIPVYGDFGPDVVADEPTERDFEDAFWCSAVQNGVYQTWAPKYTMFSRGNIKEKKRILDNYKRLEGTIVFDFYCGIGYFSLSYLQNGAKLLCWELNPWSIEGFRRSLDHAGYKYKIYNKGDTFSVGDITRYDACLFLESNEHAPTRLEHVSPTSLNISHINLGLLPTSKPSWSIANNLVVEKSATPTLIHVHENVHVNAFSKMRDEIESSFEGGSVVHTEKVKTFAPDVWHAVFDVTIDKINRAT</sequence>
<dbReference type="InterPro" id="IPR029063">
    <property type="entry name" value="SAM-dependent_MTases_sf"/>
</dbReference>
<accession>A0AAD5FWD6</accession>
<name>A0AAD5FWD6_9ASCO</name>
<keyword evidence="2" id="KW-0949">S-adenosyl-L-methionine</keyword>
<protein>
    <recommendedName>
        <fullName evidence="2">tRNA wybutosine-synthesizing protein 2</fullName>
        <shortName evidence="2">tRNA-yW-synthesizing protein 2</shortName>
    </recommendedName>
    <alternativeName>
        <fullName evidence="2">tRNA(Phe) (4-demethylwyosine(37)-C(7)) aminocarboxypropyltransferase</fullName>
    </alternativeName>
</protein>
<dbReference type="InterPro" id="IPR026274">
    <property type="entry name" value="tRNA_wybutosine_synth_prot_2"/>
</dbReference>
<dbReference type="Proteomes" id="UP001204833">
    <property type="component" value="Unassembled WGS sequence"/>
</dbReference>
<keyword evidence="2" id="KW-0808">Transferase</keyword>
<keyword evidence="5" id="KW-1185">Reference proteome</keyword>
<dbReference type="GO" id="GO:0030488">
    <property type="term" value="P:tRNA methylation"/>
    <property type="evidence" value="ECO:0007669"/>
    <property type="project" value="TreeGrafter"/>
</dbReference>
<dbReference type="GO" id="GO:0102522">
    <property type="term" value="F:tRNA 4-demethylwyosine alpha-amino-alpha-carboxypropyltransferase activity"/>
    <property type="evidence" value="ECO:0007669"/>
    <property type="project" value="UniProtKB-EC"/>
</dbReference>
<comment type="similarity">
    <text evidence="2">Belongs to the class I-like SAM-binding methyltransferase superfamily. TRM5/TYW2 family.</text>
</comment>
<evidence type="ECO:0000256" key="1">
    <source>
        <dbReference type="ARBA" id="ARBA00049400"/>
    </source>
</evidence>
<dbReference type="GO" id="GO:0008757">
    <property type="term" value="F:S-adenosylmethionine-dependent methyltransferase activity"/>
    <property type="evidence" value="ECO:0007669"/>
    <property type="project" value="InterPro"/>
</dbReference>